<keyword evidence="3" id="KW-0460">Magnesium</keyword>
<dbReference type="InterPro" id="IPR036412">
    <property type="entry name" value="HAD-like_sf"/>
</dbReference>
<evidence type="ECO:0000256" key="2">
    <source>
        <dbReference type="ARBA" id="ARBA00024179"/>
    </source>
</evidence>
<comment type="cofactor">
    <cofactor evidence="3">
        <name>Mg(2+)</name>
        <dbReference type="ChEBI" id="CHEBI:18420"/>
    </cofactor>
</comment>
<dbReference type="SUPFAM" id="SSF56784">
    <property type="entry name" value="HAD-like"/>
    <property type="match status" value="1"/>
</dbReference>
<dbReference type="Proteomes" id="UP001515100">
    <property type="component" value="Unassembled WGS sequence"/>
</dbReference>
<proteinExistence type="inferred from homology"/>
<keyword evidence="3" id="KW-0479">Metal-binding</keyword>
<dbReference type="PANTHER" id="PTHR43768:SF3">
    <property type="entry name" value="TREHALOSE 6-PHOSPHATE PHOSPHATASE"/>
    <property type="match status" value="1"/>
</dbReference>
<dbReference type="NCBIfam" id="TIGR00685">
    <property type="entry name" value="T6PP"/>
    <property type="match status" value="1"/>
</dbReference>
<comment type="pathway">
    <text evidence="3">Glycan biosynthesis; trehalose biosynthesis.</text>
</comment>
<dbReference type="InterPro" id="IPR003337">
    <property type="entry name" value="Trehalose_PPase"/>
</dbReference>
<accession>A0A641AQG0</accession>
<dbReference type="AlphaFoldDB" id="A0A641AQG0"/>
<evidence type="ECO:0000313" key="4">
    <source>
        <dbReference type="EMBL" id="KAA1379757.1"/>
    </source>
</evidence>
<sequence length="271" mass="27893">MSPSIHEPLARASVVADPGGTLLALDFDGTLSHIVDDPTRAFAHPGSVEALGRLGTVLGQVAIITGRPVRQALELSGFEGRPGLERLVIYGQYGAERWDAADGVVSEPPRPAAIARLAEVLPGWLDERGAHGVRIEDKGLAIALHTRGVDPGLFDSLRAPVAALAAELGLVVEPGRQVVELRAPGHDKGAALLALAEAVGARQVVFGGDDLGDLPAFAAVEQLRAQGVGGLLLCSASAEQDALVARADVVLEGPDAVAAWLTALADEIVPA</sequence>
<keyword evidence="5" id="KW-1185">Reference proteome</keyword>
<dbReference type="OrthoDB" id="9816160at2"/>
<protein>
    <recommendedName>
        <fullName evidence="3">Trehalose 6-phosphate phosphatase</fullName>
        <ecNumber evidence="3">3.1.3.12</ecNumber>
    </recommendedName>
</protein>
<organism evidence="4 5">
    <name type="scientific">Aeromicrobium fastidiosum</name>
    <dbReference type="NCBI Taxonomy" id="52699"/>
    <lineage>
        <taxon>Bacteria</taxon>
        <taxon>Bacillati</taxon>
        <taxon>Actinomycetota</taxon>
        <taxon>Actinomycetes</taxon>
        <taxon>Propionibacteriales</taxon>
        <taxon>Nocardioidaceae</taxon>
        <taxon>Aeromicrobium</taxon>
    </lineage>
</organism>
<dbReference type="Pfam" id="PF02358">
    <property type="entry name" value="Trehalose_PPase"/>
    <property type="match status" value="1"/>
</dbReference>
<comment type="function">
    <text evidence="2 3">Removes the phosphate from trehalose 6-phosphate to produce free trehalose.</text>
</comment>
<dbReference type="EC" id="3.1.3.12" evidence="3"/>
<evidence type="ECO:0000256" key="3">
    <source>
        <dbReference type="RuleBase" id="RU361117"/>
    </source>
</evidence>
<gene>
    <name evidence="4" type="primary">otsB</name>
    <name evidence="4" type="ORF">ESP62_000630</name>
</gene>
<dbReference type="InterPro" id="IPR023214">
    <property type="entry name" value="HAD_sf"/>
</dbReference>
<dbReference type="PANTHER" id="PTHR43768">
    <property type="entry name" value="TREHALOSE 6-PHOSPHATE PHOSPHATASE"/>
    <property type="match status" value="1"/>
</dbReference>
<dbReference type="Gene3D" id="3.40.50.1000">
    <property type="entry name" value="HAD superfamily/HAD-like"/>
    <property type="match status" value="1"/>
</dbReference>
<dbReference type="InterPro" id="IPR044651">
    <property type="entry name" value="OTSB-like"/>
</dbReference>
<evidence type="ECO:0000256" key="1">
    <source>
        <dbReference type="ARBA" id="ARBA00022801"/>
    </source>
</evidence>
<dbReference type="GO" id="GO:0004805">
    <property type="term" value="F:trehalose-phosphatase activity"/>
    <property type="evidence" value="ECO:0007669"/>
    <property type="project" value="UniProtKB-EC"/>
</dbReference>
<comment type="caution">
    <text evidence="4">The sequence shown here is derived from an EMBL/GenBank/DDBJ whole genome shotgun (WGS) entry which is preliminary data.</text>
</comment>
<dbReference type="GO" id="GO:0046872">
    <property type="term" value="F:metal ion binding"/>
    <property type="evidence" value="ECO:0007669"/>
    <property type="project" value="UniProtKB-KW"/>
</dbReference>
<comment type="catalytic activity">
    <reaction evidence="3">
        <text>alpha,alpha-trehalose 6-phosphate + H2O = alpha,alpha-trehalose + phosphate</text>
        <dbReference type="Rhea" id="RHEA:23420"/>
        <dbReference type="ChEBI" id="CHEBI:15377"/>
        <dbReference type="ChEBI" id="CHEBI:16551"/>
        <dbReference type="ChEBI" id="CHEBI:43474"/>
        <dbReference type="ChEBI" id="CHEBI:58429"/>
        <dbReference type="EC" id="3.1.3.12"/>
    </reaction>
</comment>
<dbReference type="RefSeq" id="WP_129179575.1">
    <property type="nucleotide sequence ID" value="NZ_JAGIOG010000001.1"/>
</dbReference>
<dbReference type="UniPathway" id="UPA00299"/>
<reference evidence="4" key="1">
    <citation type="submission" date="2019-09" db="EMBL/GenBank/DDBJ databases">
        <authorList>
            <person name="Li J."/>
        </authorList>
    </citation>
    <scope>NUCLEOTIDE SEQUENCE [LARGE SCALE GENOMIC DNA]</scope>
    <source>
        <strain evidence="4">NRBC 14897</strain>
    </source>
</reference>
<keyword evidence="1 3" id="KW-0378">Hydrolase</keyword>
<name>A0A641AQG0_9ACTN</name>
<dbReference type="EMBL" id="SDPP02000001">
    <property type="protein sequence ID" value="KAA1379757.1"/>
    <property type="molecule type" value="Genomic_DNA"/>
</dbReference>
<evidence type="ECO:0000313" key="5">
    <source>
        <dbReference type="Proteomes" id="UP001515100"/>
    </source>
</evidence>
<dbReference type="Gene3D" id="3.30.70.1020">
    <property type="entry name" value="Trehalose-6-phosphate phosphatase related protein, domain 2"/>
    <property type="match status" value="1"/>
</dbReference>
<comment type="similarity">
    <text evidence="3">Belongs to the trehalose phosphatase family.</text>
</comment>
<dbReference type="GO" id="GO:0005992">
    <property type="term" value="P:trehalose biosynthetic process"/>
    <property type="evidence" value="ECO:0007669"/>
    <property type="project" value="UniProtKB-UniPathway"/>
</dbReference>